<reference evidence="2 3" key="1">
    <citation type="submission" date="2019-05" db="EMBL/GenBank/DDBJ databases">
        <title>Another draft genome of Portunus trituberculatus and its Hox gene families provides insights of decapod evolution.</title>
        <authorList>
            <person name="Jeong J.-H."/>
            <person name="Song I."/>
            <person name="Kim S."/>
            <person name="Choi T."/>
            <person name="Kim D."/>
            <person name="Ryu S."/>
            <person name="Kim W."/>
        </authorList>
    </citation>
    <scope>NUCLEOTIDE SEQUENCE [LARGE SCALE GENOMIC DNA]</scope>
    <source>
        <tissue evidence="2">Muscle</tissue>
    </source>
</reference>
<accession>A0A5B7G1V9</accession>
<feature type="region of interest" description="Disordered" evidence="1">
    <location>
        <begin position="51"/>
        <end position="86"/>
    </location>
</feature>
<feature type="compositionally biased region" description="Basic and acidic residues" evidence="1">
    <location>
        <begin position="55"/>
        <end position="77"/>
    </location>
</feature>
<evidence type="ECO:0000256" key="1">
    <source>
        <dbReference type="SAM" id="MobiDB-lite"/>
    </source>
</evidence>
<protein>
    <submittedName>
        <fullName evidence="2">Uncharacterized protein</fullName>
    </submittedName>
</protein>
<dbReference type="EMBL" id="VSRR010009968">
    <property type="protein sequence ID" value="MPC51128.1"/>
    <property type="molecule type" value="Genomic_DNA"/>
</dbReference>
<proteinExistence type="predicted"/>
<dbReference type="Proteomes" id="UP000324222">
    <property type="component" value="Unassembled WGS sequence"/>
</dbReference>
<keyword evidence="3" id="KW-1185">Reference proteome</keyword>
<name>A0A5B7G1V9_PORTR</name>
<sequence length="86" mass="9955">MENLYLSNHLHLPRLHFSTATSYPPLYKHSHPLQLPAFRSSSFYLPIPHKHHEKAKQIDRRNMKARKCPDDATDGGKTHLKLSEAT</sequence>
<dbReference type="AlphaFoldDB" id="A0A5B7G1V9"/>
<gene>
    <name evidence="2" type="ORF">E2C01_044968</name>
</gene>
<evidence type="ECO:0000313" key="3">
    <source>
        <dbReference type="Proteomes" id="UP000324222"/>
    </source>
</evidence>
<organism evidence="2 3">
    <name type="scientific">Portunus trituberculatus</name>
    <name type="common">Swimming crab</name>
    <name type="synonym">Neptunus trituberculatus</name>
    <dbReference type="NCBI Taxonomy" id="210409"/>
    <lineage>
        <taxon>Eukaryota</taxon>
        <taxon>Metazoa</taxon>
        <taxon>Ecdysozoa</taxon>
        <taxon>Arthropoda</taxon>
        <taxon>Crustacea</taxon>
        <taxon>Multicrustacea</taxon>
        <taxon>Malacostraca</taxon>
        <taxon>Eumalacostraca</taxon>
        <taxon>Eucarida</taxon>
        <taxon>Decapoda</taxon>
        <taxon>Pleocyemata</taxon>
        <taxon>Brachyura</taxon>
        <taxon>Eubrachyura</taxon>
        <taxon>Portunoidea</taxon>
        <taxon>Portunidae</taxon>
        <taxon>Portuninae</taxon>
        <taxon>Portunus</taxon>
    </lineage>
</organism>
<evidence type="ECO:0000313" key="2">
    <source>
        <dbReference type="EMBL" id="MPC51128.1"/>
    </source>
</evidence>
<comment type="caution">
    <text evidence="2">The sequence shown here is derived from an EMBL/GenBank/DDBJ whole genome shotgun (WGS) entry which is preliminary data.</text>
</comment>